<gene>
    <name evidence="2" type="ORF">MDA_GLEAN10024584</name>
</gene>
<evidence type="ECO:0000313" key="3">
    <source>
        <dbReference type="Proteomes" id="UP000010556"/>
    </source>
</evidence>
<proteinExistence type="predicted"/>
<accession>L5LIM1</accession>
<feature type="region of interest" description="Disordered" evidence="1">
    <location>
        <begin position="236"/>
        <end position="262"/>
    </location>
</feature>
<evidence type="ECO:0000256" key="1">
    <source>
        <dbReference type="SAM" id="MobiDB-lite"/>
    </source>
</evidence>
<dbReference type="Proteomes" id="UP000010556">
    <property type="component" value="Unassembled WGS sequence"/>
</dbReference>
<keyword evidence="3" id="KW-1185">Reference proteome</keyword>
<name>L5LIM1_MYODS</name>
<dbReference type="AlphaFoldDB" id="L5LIM1"/>
<organism evidence="2 3">
    <name type="scientific">Myotis davidii</name>
    <name type="common">David's myotis</name>
    <dbReference type="NCBI Taxonomy" id="225400"/>
    <lineage>
        <taxon>Eukaryota</taxon>
        <taxon>Metazoa</taxon>
        <taxon>Chordata</taxon>
        <taxon>Craniata</taxon>
        <taxon>Vertebrata</taxon>
        <taxon>Euteleostomi</taxon>
        <taxon>Mammalia</taxon>
        <taxon>Eutheria</taxon>
        <taxon>Laurasiatheria</taxon>
        <taxon>Chiroptera</taxon>
        <taxon>Yangochiroptera</taxon>
        <taxon>Vespertilionidae</taxon>
        <taxon>Myotis</taxon>
    </lineage>
</organism>
<feature type="region of interest" description="Disordered" evidence="1">
    <location>
        <begin position="108"/>
        <end position="149"/>
    </location>
</feature>
<feature type="compositionally biased region" description="Polar residues" evidence="1">
    <location>
        <begin position="247"/>
        <end position="262"/>
    </location>
</feature>
<dbReference type="eggNOG" id="KOG3589">
    <property type="taxonomic scope" value="Eukaryota"/>
</dbReference>
<protein>
    <submittedName>
        <fullName evidence="2">Regulator of G-protein signaling 20</fullName>
    </submittedName>
</protein>
<evidence type="ECO:0000313" key="2">
    <source>
        <dbReference type="EMBL" id="ELK26174.1"/>
    </source>
</evidence>
<reference evidence="3" key="1">
    <citation type="journal article" date="2013" name="Science">
        <title>Comparative analysis of bat genomes provides insight into the evolution of flight and immunity.</title>
        <authorList>
            <person name="Zhang G."/>
            <person name="Cowled C."/>
            <person name="Shi Z."/>
            <person name="Huang Z."/>
            <person name="Bishop-Lilly K.A."/>
            <person name="Fang X."/>
            <person name="Wynne J.W."/>
            <person name="Xiong Z."/>
            <person name="Baker M.L."/>
            <person name="Zhao W."/>
            <person name="Tachedjian M."/>
            <person name="Zhu Y."/>
            <person name="Zhou P."/>
            <person name="Jiang X."/>
            <person name="Ng J."/>
            <person name="Yang L."/>
            <person name="Wu L."/>
            <person name="Xiao J."/>
            <person name="Feng Y."/>
            <person name="Chen Y."/>
            <person name="Sun X."/>
            <person name="Zhang Y."/>
            <person name="Marsh G.A."/>
            <person name="Crameri G."/>
            <person name="Broder C.C."/>
            <person name="Frey K.G."/>
            <person name="Wang L.F."/>
            <person name="Wang J."/>
        </authorList>
    </citation>
    <scope>NUCLEOTIDE SEQUENCE [LARGE SCALE GENOMIC DNA]</scope>
</reference>
<sequence length="262" mass="29298">MWKQFLPLQRAEAYNANIHQTTEKKGATEAAYDIKTPDSRTAPKRLSLLSSTLSNLARLFSHLLRRPPPEALQRRPDFSLLLPSLPAAGPARGRLSLLLWAALTLPGRPSGGRSPREEDASAGQRSSMPLMGSERREMQKRQMSAAQETSDSLLGQQGVGNRGSNACCFCWCCCCSCSCLTVRNQDQGPGRASHELRRDDFPTWEESEREEKEKYQCESITLIDCLLYNPYWESSPQPRHVPDQESDQNSSGQLSMYGMTSN</sequence>
<dbReference type="EMBL" id="KB111232">
    <property type="protein sequence ID" value="ELK26174.1"/>
    <property type="molecule type" value="Genomic_DNA"/>
</dbReference>